<accession>A0A6J4TN21</accession>
<protein>
    <submittedName>
        <fullName evidence="1">Uncharacterized protein</fullName>
    </submittedName>
</protein>
<gene>
    <name evidence="1" type="ORF">AVDCRST_MAG96-3352</name>
</gene>
<name>A0A6J4TN21_9BACT</name>
<proteinExistence type="predicted"/>
<reference evidence="1" key="1">
    <citation type="submission" date="2020-02" db="EMBL/GenBank/DDBJ databases">
        <authorList>
            <person name="Meier V. D."/>
        </authorList>
    </citation>
    <scope>NUCLEOTIDE SEQUENCE</scope>
    <source>
        <strain evidence="1">AVDCRST_MAG96</strain>
    </source>
</reference>
<dbReference type="EMBL" id="CADCVN010001310">
    <property type="protein sequence ID" value="CAA9527823.1"/>
    <property type="molecule type" value="Genomic_DNA"/>
</dbReference>
<sequence length="40" mass="4550">MYILATSVIAIDSIVNIILNFFKNHSPKKGFFKSLGLFDF</sequence>
<dbReference type="AlphaFoldDB" id="A0A6J4TN21"/>
<evidence type="ECO:0000313" key="1">
    <source>
        <dbReference type="EMBL" id="CAA9527823.1"/>
    </source>
</evidence>
<organism evidence="1">
    <name type="scientific">uncultured Segetibacter sp</name>
    <dbReference type="NCBI Taxonomy" id="481133"/>
    <lineage>
        <taxon>Bacteria</taxon>
        <taxon>Pseudomonadati</taxon>
        <taxon>Bacteroidota</taxon>
        <taxon>Chitinophagia</taxon>
        <taxon>Chitinophagales</taxon>
        <taxon>Chitinophagaceae</taxon>
        <taxon>Segetibacter</taxon>
        <taxon>environmental samples</taxon>
    </lineage>
</organism>